<dbReference type="Proteomes" id="UP000325415">
    <property type="component" value="Unassembled WGS sequence"/>
</dbReference>
<accession>A0A5N6S613</accession>
<dbReference type="Gene3D" id="3.30.530.20">
    <property type="match status" value="1"/>
</dbReference>
<dbReference type="InterPro" id="IPR019587">
    <property type="entry name" value="Polyketide_cyclase/dehydratase"/>
</dbReference>
<organism evidence="1 2">
    <name type="scientific">Bifidobacterium tibiigranuli</name>
    <dbReference type="NCBI Taxonomy" id="2172043"/>
    <lineage>
        <taxon>Bacteria</taxon>
        <taxon>Bacillati</taxon>
        <taxon>Actinomycetota</taxon>
        <taxon>Actinomycetes</taxon>
        <taxon>Bifidobacteriales</taxon>
        <taxon>Bifidobacteriaceae</taxon>
        <taxon>Bifidobacterium</taxon>
    </lineage>
</organism>
<reference evidence="1 2" key="1">
    <citation type="submission" date="2018-04" db="EMBL/GenBank/DDBJ databases">
        <authorList>
            <person name="Eckel V.P."/>
            <person name="Vogel R.F."/>
        </authorList>
    </citation>
    <scope>NUCLEOTIDE SEQUENCE [LARGE SCALE GENOMIC DNA]</scope>
    <source>
        <strain evidence="2">TMW 2.1764</strain>
    </source>
</reference>
<dbReference type="AlphaFoldDB" id="A0A5N6S613"/>
<gene>
    <name evidence="1" type="ORF">DDE84_04190</name>
</gene>
<sequence>MNNAELTLPTADQVRAMSVPLPQDETYVVTNTTVIDAPLDFVWEHFPRDADISRVMTPFRGFPGAKSWITTPDFNNKGSSIAYTMSNGLTITETIVKRENHHYVYGYQMPFRNFIFKFWQGNLLYKDAGNGQTELTWKYWLAPKDNLFGRFLARRIIQFIWRGYTRTGVANIKAEAERLYVQADDDQ</sequence>
<name>A0A5N6S613_9BIFI</name>
<dbReference type="GeneID" id="78126887"/>
<dbReference type="OrthoDB" id="5196114at2"/>
<dbReference type="RefSeq" id="WP_152580473.1">
    <property type="nucleotide sequence ID" value="NZ_QDAG01000003.1"/>
</dbReference>
<comment type="caution">
    <text evidence="1">The sequence shown here is derived from an EMBL/GenBank/DDBJ whole genome shotgun (WGS) entry which is preliminary data.</text>
</comment>
<evidence type="ECO:0000313" key="1">
    <source>
        <dbReference type="EMBL" id="KAE8129269.1"/>
    </source>
</evidence>
<proteinExistence type="predicted"/>
<dbReference type="InterPro" id="IPR023393">
    <property type="entry name" value="START-like_dom_sf"/>
</dbReference>
<dbReference type="SUPFAM" id="SSF55961">
    <property type="entry name" value="Bet v1-like"/>
    <property type="match status" value="1"/>
</dbReference>
<keyword evidence="2" id="KW-1185">Reference proteome</keyword>
<protein>
    <recommendedName>
        <fullName evidence="3">SRPBCC family protein</fullName>
    </recommendedName>
</protein>
<dbReference type="Pfam" id="PF10604">
    <property type="entry name" value="Polyketide_cyc2"/>
    <property type="match status" value="1"/>
</dbReference>
<evidence type="ECO:0000313" key="2">
    <source>
        <dbReference type="Proteomes" id="UP000325415"/>
    </source>
</evidence>
<dbReference type="EMBL" id="QDAG01000003">
    <property type="protein sequence ID" value="KAE8129269.1"/>
    <property type="molecule type" value="Genomic_DNA"/>
</dbReference>
<evidence type="ECO:0008006" key="3">
    <source>
        <dbReference type="Google" id="ProtNLM"/>
    </source>
</evidence>